<dbReference type="AlphaFoldDB" id="A0A6I6ESA2"/>
<feature type="domain" description="PRC-barrel" evidence="1">
    <location>
        <begin position="112"/>
        <end position="155"/>
    </location>
</feature>
<dbReference type="Pfam" id="PF05239">
    <property type="entry name" value="PRC"/>
    <property type="match status" value="2"/>
</dbReference>
<evidence type="ECO:0000259" key="1">
    <source>
        <dbReference type="Pfam" id="PF05239"/>
    </source>
</evidence>
<evidence type="ECO:0000313" key="2">
    <source>
        <dbReference type="EMBL" id="QGU95293.1"/>
    </source>
</evidence>
<accession>A0A6I6ESA2</accession>
<feature type="domain" description="PRC-barrel" evidence="1">
    <location>
        <begin position="37"/>
        <end position="97"/>
    </location>
</feature>
<dbReference type="InterPro" id="IPR027275">
    <property type="entry name" value="PRC-brl_dom"/>
</dbReference>
<organism evidence="2 3">
    <name type="scientific">Clostridium bovifaecis</name>
    <dbReference type="NCBI Taxonomy" id="2184719"/>
    <lineage>
        <taxon>Bacteria</taxon>
        <taxon>Bacillati</taxon>
        <taxon>Bacillota</taxon>
        <taxon>Clostridia</taxon>
        <taxon>Eubacteriales</taxon>
        <taxon>Clostridiaceae</taxon>
        <taxon>Clostridium</taxon>
    </lineage>
</organism>
<keyword evidence="3" id="KW-1185">Reference proteome</keyword>
<protein>
    <submittedName>
        <fullName evidence="2">Photosystem reaction center subunit H</fullName>
    </submittedName>
</protein>
<sequence length="201" mass="23487">MLKCWITYNTSYPALLNIFWRNWERYTHWIYKGVIKMYRSKDFILMDVIDISGKKLGFIKDILINFHEGYITGFSISSAKLFKKKYSVKKENIITFNSNMVVSEVTEVEELMLSDFKGMDVVDNKGDIIGRVEDVIFNNEDFKISGVIVSTGFVRNLIYGKQIYLIKELILGNKNILYFRENANMHFSTMAHELLEVDGDE</sequence>
<dbReference type="SUPFAM" id="SSF50346">
    <property type="entry name" value="PRC-barrel domain"/>
    <property type="match status" value="2"/>
</dbReference>
<dbReference type="Gene3D" id="2.30.30.240">
    <property type="entry name" value="PRC-barrel domain"/>
    <property type="match status" value="2"/>
</dbReference>
<gene>
    <name evidence="2" type="ORF">GOM49_09500</name>
</gene>
<name>A0A6I6ESA2_9CLOT</name>
<dbReference type="EMBL" id="CP046522">
    <property type="protein sequence ID" value="QGU95293.1"/>
    <property type="molecule type" value="Genomic_DNA"/>
</dbReference>
<reference evidence="2 3" key="1">
    <citation type="submission" date="2019-12" db="EMBL/GenBank/DDBJ databases">
        <title>Genome sequenceing of Clostridium bovifaecis.</title>
        <authorList>
            <person name="Yao Y."/>
        </authorList>
    </citation>
    <scope>NUCLEOTIDE SEQUENCE [LARGE SCALE GENOMIC DNA]</scope>
    <source>
        <strain evidence="2 3">BXX</strain>
    </source>
</reference>
<dbReference type="Proteomes" id="UP000422764">
    <property type="component" value="Chromosome"/>
</dbReference>
<evidence type="ECO:0000313" key="3">
    <source>
        <dbReference type="Proteomes" id="UP000422764"/>
    </source>
</evidence>
<proteinExistence type="predicted"/>
<dbReference type="InterPro" id="IPR011033">
    <property type="entry name" value="PRC_barrel-like_sf"/>
</dbReference>